<gene>
    <name evidence="14" type="ORF">SAMN02745110_00234</name>
</gene>
<feature type="domain" description="Mur ligase central" evidence="13">
    <location>
        <begin position="57"/>
        <end position="226"/>
    </location>
</feature>
<evidence type="ECO:0000259" key="12">
    <source>
        <dbReference type="Pfam" id="PF02875"/>
    </source>
</evidence>
<dbReference type="PANTHER" id="PTHR11136">
    <property type="entry name" value="FOLYLPOLYGLUTAMATE SYNTHASE-RELATED"/>
    <property type="match status" value="1"/>
</dbReference>
<comment type="cofactor">
    <cofactor evidence="1">
        <name>Mg(2+)</name>
        <dbReference type="ChEBI" id="CHEBI:18420"/>
    </cofactor>
</comment>
<proteinExistence type="inferred from homology"/>
<protein>
    <recommendedName>
        <fullName evidence="3">tetrahydrofolate synthase</fullName>
        <ecNumber evidence="3">6.3.2.17</ecNumber>
    </recommendedName>
    <alternativeName>
        <fullName evidence="9">Tetrahydrofolylpolyglutamate synthase</fullName>
    </alternativeName>
</protein>
<keyword evidence="4 11" id="KW-0436">Ligase</keyword>
<dbReference type="GO" id="GO:0005524">
    <property type="term" value="F:ATP binding"/>
    <property type="evidence" value="ECO:0007669"/>
    <property type="project" value="UniProtKB-KW"/>
</dbReference>
<keyword evidence="15" id="KW-1185">Reference proteome</keyword>
<evidence type="ECO:0000256" key="7">
    <source>
        <dbReference type="ARBA" id="ARBA00022840"/>
    </source>
</evidence>
<dbReference type="GO" id="GO:0004326">
    <property type="term" value="F:tetrahydrofolylpolyglutamate synthase activity"/>
    <property type="evidence" value="ECO:0007669"/>
    <property type="project" value="UniProtKB-EC"/>
</dbReference>
<evidence type="ECO:0000256" key="2">
    <source>
        <dbReference type="ARBA" id="ARBA00008276"/>
    </source>
</evidence>
<dbReference type="InterPro" id="IPR018109">
    <property type="entry name" value="Folylpolyglutamate_synth_CS"/>
</dbReference>
<evidence type="ECO:0000313" key="14">
    <source>
        <dbReference type="EMBL" id="SJZ38449.1"/>
    </source>
</evidence>
<dbReference type="PANTHER" id="PTHR11136:SF0">
    <property type="entry name" value="DIHYDROFOLATE SYNTHETASE-RELATED"/>
    <property type="match status" value="1"/>
</dbReference>
<dbReference type="SUPFAM" id="SSF53244">
    <property type="entry name" value="MurD-like peptide ligases, peptide-binding domain"/>
    <property type="match status" value="1"/>
</dbReference>
<dbReference type="PROSITE" id="PS01011">
    <property type="entry name" value="FOLYLPOLYGLU_SYNT_1"/>
    <property type="match status" value="1"/>
</dbReference>
<dbReference type="GO" id="GO:0046872">
    <property type="term" value="F:metal ion binding"/>
    <property type="evidence" value="ECO:0007669"/>
    <property type="project" value="UniProtKB-KW"/>
</dbReference>
<evidence type="ECO:0000256" key="8">
    <source>
        <dbReference type="ARBA" id="ARBA00022842"/>
    </source>
</evidence>
<dbReference type="PROSITE" id="PS01012">
    <property type="entry name" value="FOLYLPOLYGLU_SYNT_2"/>
    <property type="match status" value="1"/>
</dbReference>
<dbReference type="Pfam" id="PF08245">
    <property type="entry name" value="Mur_ligase_M"/>
    <property type="match status" value="1"/>
</dbReference>
<comment type="catalytic activity">
    <reaction evidence="10">
        <text>(6S)-5,6,7,8-tetrahydrofolyl-(gamma-L-Glu)(n) + L-glutamate + ATP = (6S)-5,6,7,8-tetrahydrofolyl-(gamma-L-Glu)(n+1) + ADP + phosphate + H(+)</text>
        <dbReference type="Rhea" id="RHEA:10580"/>
        <dbReference type="Rhea" id="RHEA-COMP:14738"/>
        <dbReference type="Rhea" id="RHEA-COMP:14740"/>
        <dbReference type="ChEBI" id="CHEBI:15378"/>
        <dbReference type="ChEBI" id="CHEBI:29985"/>
        <dbReference type="ChEBI" id="CHEBI:30616"/>
        <dbReference type="ChEBI" id="CHEBI:43474"/>
        <dbReference type="ChEBI" id="CHEBI:141005"/>
        <dbReference type="ChEBI" id="CHEBI:456216"/>
        <dbReference type="EC" id="6.3.2.17"/>
    </reaction>
</comment>
<dbReference type="Gene3D" id="3.90.190.20">
    <property type="entry name" value="Mur ligase, C-terminal domain"/>
    <property type="match status" value="1"/>
</dbReference>
<dbReference type="NCBIfam" id="TIGR01499">
    <property type="entry name" value="folC"/>
    <property type="match status" value="1"/>
</dbReference>
<dbReference type="InterPro" id="IPR001645">
    <property type="entry name" value="Folylpolyglutamate_synth"/>
</dbReference>
<evidence type="ECO:0000259" key="13">
    <source>
        <dbReference type="Pfam" id="PF08245"/>
    </source>
</evidence>
<dbReference type="InterPro" id="IPR013221">
    <property type="entry name" value="Mur_ligase_cen"/>
</dbReference>
<evidence type="ECO:0000256" key="3">
    <source>
        <dbReference type="ARBA" id="ARBA00013025"/>
    </source>
</evidence>
<keyword evidence="5" id="KW-0479">Metal-binding</keyword>
<name>A0A1T4K7Q9_9FIRM</name>
<dbReference type="EMBL" id="FUXA01000003">
    <property type="protein sequence ID" value="SJZ38449.1"/>
    <property type="molecule type" value="Genomic_DNA"/>
</dbReference>
<dbReference type="InterPro" id="IPR004101">
    <property type="entry name" value="Mur_ligase_C"/>
</dbReference>
<dbReference type="FunFam" id="3.40.1190.10:FF:000011">
    <property type="entry name" value="Folylpolyglutamate synthase/dihydrofolate synthase"/>
    <property type="match status" value="1"/>
</dbReference>
<reference evidence="14 15" key="1">
    <citation type="submission" date="2017-02" db="EMBL/GenBank/DDBJ databases">
        <authorList>
            <person name="Peterson S.W."/>
        </authorList>
    </citation>
    <scope>NUCLEOTIDE SEQUENCE [LARGE SCALE GENOMIC DNA]</scope>
    <source>
        <strain evidence="14 15">ATCC 17233</strain>
    </source>
</reference>
<dbReference type="SUPFAM" id="SSF53623">
    <property type="entry name" value="MurD-like peptide ligases, catalytic domain"/>
    <property type="match status" value="1"/>
</dbReference>
<evidence type="ECO:0000256" key="4">
    <source>
        <dbReference type="ARBA" id="ARBA00022598"/>
    </source>
</evidence>
<dbReference type="AlphaFoldDB" id="A0A1T4K7Q9"/>
<accession>A0A1T4K7Q9</accession>
<dbReference type="GO" id="GO:0008841">
    <property type="term" value="F:dihydrofolate synthase activity"/>
    <property type="evidence" value="ECO:0007669"/>
    <property type="project" value="TreeGrafter"/>
</dbReference>
<evidence type="ECO:0000256" key="1">
    <source>
        <dbReference type="ARBA" id="ARBA00001946"/>
    </source>
</evidence>
<evidence type="ECO:0000256" key="11">
    <source>
        <dbReference type="PIRNR" id="PIRNR001563"/>
    </source>
</evidence>
<dbReference type="InterPro" id="IPR036565">
    <property type="entry name" value="Mur-like_cat_sf"/>
</dbReference>
<evidence type="ECO:0000256" key="5">
    <source>
        <dbReference type="ARBA" id="ARBA00022723"/>
    </source>
</evidence>
<dbReference type="Gene3D" id="3.40.1190.10">
    <property type="entry name" value="Mur-like, catalytic domain"/>
    <property type="match status" value="1"/>
</dbReference>
<evidence type="ECO:0000256" key="10">
    <source>
        <dbReference type="ARBA" id="ARBA00047493"/>
    </source>
</evidence>
<evidence type="ECO:0000256" key="9">
    <source>
        <dbReference type="ARBA" id="ARBA00030592"/>
    </source>
</evidence>
<dbReference type="PIRSF" id="PIRSF001563">
    <property type="entry name" value="Folylpolyglu_synth"/>
    <property type="match status" value="1"/>
</dbReference>
<dbReference type="GO" id="GO:0005737">
    <property type="term" value="C:cytoplasm"/>
    <property type="evidence" value="ECO:0007669"/>
    <property type="project" value="TreeGrafter"/>
</dbReference>
<feature type="domain" description="Mur ligase C-terminal" evidence="12">
    <location>
        <begin position="314"/>
        <end position="445"/>
    </location>
</feature>
<dbReference type="Pfam" id="PF02875">
    <property type="entry name" value="Mur_ligase_C"/>
    <property type="match status" value="1"/>
</dbReference>
<dbReference type="InterPro" id="IPR036615">
    <property type="entry name" value="Mur_ligase_C_dom_sf"/>
</dbReference>
<dbReference type="Proteomes" id="UP000189857">
    <property type="component" value="Unassembled WGS sequence"/>
</dbReference>
<dbReference type="EC" id="6.3.2.17" evidence="3"/>
<keyword evidence="8" id="KW-0460">Magnesium</keyword>
<keyword evidence="6 11" id="KW-0547">Nucleotide-binding</keyword>
<evidence type="ECO:0000313" key="15">
    <source>
        <dbReference type="Proteomes" id="UP000189857"/>
    </source>
</evidence>
<sequence length="461" mass="51845">MLTVEDIVNDEKKLSIQDVTEYILAIPKFAEKIGTENLRKVMDKLGNPQNKVKAVHIAGTNGKGSTTEMIRLMLSEAGYKTGAFTSPHLVKINERIKIDGVDISDEDFIASFRDVMKVVDKYSLMHPSFFEYIFAMAAVYYERQNVDYVVYETGMGGRLDATNIIDPVVTVITSIGMDHMQYLGDTVEKIAYEKAGIIKPGVPVIHNCIDHGDIDKDLKIKASKVIEDTAKANDSKCIFISEVDERLNEWLGLKNSENTVKAVNNPAFYVQYQKENASAAIKAFESIMSLTRDKALESYDVILRALNNFKMPARMEKIKNNVIIDGAHNTDAIPQFLSAVRDMVDREKPANVKFIFAVSNDKDYPAMVRMICESKLFDEIYLTTFNSYRTTDADSICKLFREMIDNNAEYGKKIKTVRSIPILSECLDTVLSGLLDNEMLFTAGSLYLAGEIEAYKEIHNA</sequence>
<comment type="similarity">
    <text evidence="2 11">Belongs to the folylpolyglutamate synthase family.</text>
</comment>
<evidence type="ECO:0000256" key="6">
    <source>
        <dbReference type="ARBA" id="ARBA00022741"/>
    </source>
</evidence>
<organism evidence="14 15">
    <name type="scientific">Eubacterium ruminantium</name>
    <dbReference type="NCBI Taxonomy" id="42322"/>
    <lineage>
        <taxon>Bacteria</taxon>
        <taxon>Bacillati</taxon>
        <taxon>Bacillota</taxon>
        <taxon>Clostridia</taxon>
        <taxon>Eubacteriales</taxon>
        <taxon>Eubacteriaceae</taxon>
        <taxon>Eubacterium</taxon>
    </lineage>
</organism>
<keyword evidence="7 11" id="KW-0067">ATP-binding</keyword>